<comment type="caution">
    <text evidence="2">The sequence shown here is derived from an EMBL/GenBank/DDBJ whole genome shotgun (WGS) entry which is preliminary data.</text>
</comment>
<proteinExistence type="predicted"/>
<dbReference type="EMBL" id="JBJQOH010000004">
    <property type="protein sequence ID" value="KAL3690369.1"/>
    <property type="molecule type" value="Genomic_DNA"/>
</dbReference>
<gene>
    <name evidence="1" type="ORF">R1sor_016678</name>
    <name evidence="2" type="ORF">R1sor_016679</name>
</gene>
<accession>A0ABD3HJ91</accession>
<organism evidence="2 3">
    <name type="scientific">Riccia sorocarpa</name>
    <dbReference type="NCBI Taxonomy" id="122646"/>
    <lineage>
        <taxon>Eukaryota</taxon>
        <taxon>Viridiplantae</taxon>
        <taxon>Streptophyta</taxon>
        <taxon>Embryophyta</taxon>
        <taxon>Marchantiophyta</taxon>
        <taxon>Marchantiopsida</taxon>
        <taxon>Marchantiidae</taxon>
        <taxon>Marchantiales</taxon>
        <taxon>Ricciaceae</taxon>
        <taxon>Riccia</taxon>
    </lineage>
</organism>
<evidence type="ECO:0000313" key="2">
    <source>
        <dbReference type="EMBL" id="KAL3690370.1"/>
    </source>
</evidence>
<keyword evidence="3" id="KW-1185">Reference proteome</keyword>
<dbReference type="Proteomes" id="UP001633002">
    <property type="component" value="Unassembled WGS sequence"/>
</dbReference>
<sequence>MPCCRVQTSAVLVGNVSRSILGDGNSSSSVSVSFRIGQWFMSREVGIRSYSAALAASRRRSRGDRQVERPCPCLSAKRKSSTADLNTEDELDEDLRTGLNEVSTEALKVMLGEDGKVLEQFREKVDYLGEYLVQEGHLDAARFMLVLRGMLDHEVYPQKDELKGAYKKAFDTIAALIEDSGWVLKRAGRDVGGVEMVDDELIPPVLNTRI</sequence>
<dbReference type="EMBL" id="JBJQOH010000004">
    <property type="protein sequence ID" value="KAL3690370.1"/>
    <property type="molecule type" value="Genomic_DNA"/>
</dbReference>
<evidence type="ECO:0000313" key="3">
    <source>
        <dbReference type="Proteomes" id="UP001633002"/>
    </source>
</evidence>
<protein>
    <submittedName>
        <fullName evidence="2">Uncharacterized protein</fullName>
    </submittedName>
</protein>
<dbReference type="AlphaFoldDB" id="A0ABD3HJ91"/>
<evidence type="ECO:0000313" key="1">
    <source>
        <dbReference type="EMBL" id="KAL3690369.1"/>
    </source>
</evidence>
<name>A0ABD3HJ91_9MARC</name>
<reference evidence="2 3" key="1">
    <citation type="submission" date="2024-09" db="EMBL/GenBank/DDBJ databases">
        <title>Chromosome-scale assembly of Riccia sorocarpa.</title>
        <authorList>
            <person name="Paukszto L."/>
        </authorList>
    </citation>
    <scope>NUCLEOTIDE SEQUENCE [LARGE SCALE GENOMIC DNA]</scope>
    <source>
        <strain evidence="2">LP-2024</strain>
        <tissue evidence="2">Aerial parts of the thallus</tissue>
    </source>
</reference>